<proteinExistence type="predicted"/>
<keyword evidence="3" id="KW-1185">Reference proteome</keyword>
<dbReference type="EMBL" id="JH767147">
    <property type="protein sequence ID" value="EQC36616.1"/>
    <property type="molecule type" value="Genomic_DNA"/>
</dbReference>
<protein>
    <submittedName>
        <fullName evidence="2">Uncharacterized protein</fullName>
    </submittedName>
</protein>
<gene>
    <name evidence="2" type="ORF">SDRG_06056</name>
</gene>
<keyword evidence="1" id="KW-0812">Transmembrane</keyword>
<sequence length="160" mass="17128">MADPDVPGPTTAIPHGAKLMALTLLGLIAVLAWTRVKPSRMATQRGADRATEPPPDEDEVQRMTYAFASLCISKTSRRGGAALSVQHPPVRSPVVTTFVDVASWYMDQASTAVQYNAITVVLHVVYFVCTGQAAKAIALLNELWHAGGLLHLLGAVVVPW</sequence>
<dbReference type="Proteomes" id="UP000030762">
    <property type="component" value="Unassembled WGS sequence"/>
</dbReference>
<dbReference type="VEuPathDB" id="FungiDB:SDRG_06056"/>
<dbReference type="OrthoDB" id="10394345at2759"/>
<dbReference type="GeneID" id="19946783"/>
<keyword evidence="1" id="KW-0472">Membrane</keyword>
<organism evidence="2 3">
    <name type="scientific">Saprolegnia diclina (strain VS20)</name>
    <dbReference type="NCBI Taxonomy" id="1156394"/>
    <lineage>
        <taxon>Eukaryota</taxon>
        <taxon>Sar</taxon>
        <taxon>Stramenopiles</taxon>
        <taxon>Oomycota</taxon>
        <taxon>Saprolegniomycetes</taxon>
        <taxon>Saprolegniales</taxon>
        <taxon>Saprolegniaceae</taxon>
        <taxon>Saprolegnia</taxon>
    </lineage>
</organism>
<reference evidence="2 3" key="1">
    <citation type="submission" date="2012-04" db="EMBL/GenBank/DDBJ databases">
        <title>The Genome Sequence of Saprolegnia declina VS20.</title>
        <authorList>
            <consortium name="The Broad Institute Genome Sequencing Platform"/>
            <person name="Russ C."/>
            <person name="Nusbaum C."/>
            <person name="Tyler B."/>
            <person name="van West P."/>
            <person name="Dieguez-Uribeondo J."/>
            <person name="de Bruijn I."/>
            <person name="Tripathy S."/>
            <person name="Jiang R."/>
            <person name="Young S.K."/>
            <person name="Zeng Q."/>
            <person name="Gargeya S."/>
            <person name="Fitzgerald M."/>
            <person name="Haas B."/>
            <person name="Abouelleil A."/>
            <person name="Alvarado L."/>
            <person name="Arachchi H.M."/>
            <person name="Berlin A."/>
            <person name="Chapman S.B."/>
            <person name="Goldberg J."/>
            <person name="Griggs A."/>
            <person name="Gujja S."/>
            <person name="Hansen M."/>
            <person name="Howarth C."/>
            <person name="Imamovic A."/>
            <person name="Larimer J."/>
            <person name="McCowen C."/>
            <person name="Montmayeur A."/>
            <person name="Murphy C."/>
            <person name="Neiman D."/>
            <person name="Pearson M."/>
            <person name="Priest M."/>
            <person name="Roberts A."/>
            <person name="Saif S."/>
            <person name="Shea T."/>
            <person name="Sisk P."/>
            <person name="Sykes S."/>
            <person name="Wortman J."/>
            <person name="Nusbaum C."/>
            <person name="Birren B."/>
        </authorList>
    </citation>
    <scope>NUCLEOTIDE SEQUENCE [LARGE SCALE GENOMIC DNA]</scope>
    <source>
        <strain evidence="2 3">VS20</strain>
    </source>
</reference>
<dbReference type="AlphaFoldDB" id="T0QPE8"/>
<dbReference type="OMA" id="QEDEVHQ"/>
<name>T0QPE8_SAPDV</name>
<dbReference type="RefSeq" id="XP_008610037.1">
    <property type="nucleotide sequence ID" value="XM_008611815.1"/>
</dbReference>
<keyword evidence="1" id="KW-1133">Transmembrane helix</keyword>
<feature type="transmembrane region" description="Helical" evidence="1">
    <location>
        <begin position="12"/>
        <end position="33"/>
    </location>
</feature>
<evidence type="ECO:0000313" key="2">
    <source>
        <dbReference type="EMBL" id="EQC36616.1"/>
    </source>
</evidence>
<accession>T0QPE8</accession>
<dbReference type="InParanoid" id="T0QPE8"/>
<evidence type="ECO:0000256" key="1">
    <source>
        <dbReference type="SAM" id="Phobius"/>
    </source>
</evidence>
<evidence type="ECO:0000313" key="3">
    <source>
        <dbReference type="Proteomes" id="UP000030762"/>
    </source>
</evidence>